<evidence type="ECO:0000313" key="1">
    <source>
        <dbReference type="EMBL" id="SHE88470.1"/>
    </source>
</evidence>
<proteinExistence type="predicted"/>
<sequence>MSGKIPARRRTALPAPVGHPIFAFMRWIPALIAYCLPFSAVAHPHVFIDTGLEFIVDESGNLTHVRVTWAYDEFYSLLVLEDMRLDQDGDGVLSEAEEQRLAGFDAQWVEGYNGDLVILAADQPVALSGPLEPRATTEDGRIVTTHLRKVEGEPVPAQALSAKPFDETFYTAYEVTRPVTVTGPETCRIDRFEPDIDGELAQMQAFLLTLDADYDLEENDIPLVGERFATEIRVSCPAT</sequence>
<organism evidence="1 2">
    <name type="scientific">Ruegeria intermedia</name>
    <dbReference type="NCBI Taxonomy" id="996115"/>
    <lineage>
        <taxon>Bacteria</taxon>
        <taxon>Pseudomonadati</taxon>
        <taxon>Pseudomonadota</taxon>
        <taxon>Alphaproteobacteria</taxon>
        <taxon>Rhodobacterales</taxon>
        <taxon>Roseobacteraceae</taxon>
        <taxon>Ruegeria</taxon>
    </lineage>
</organism>
<name>A0A1M4X4S8_9RHOB</name>
<protein>
    <submittedName>
        <fullName evidence="1">ABC-type uncharacterized transport system, substrate-binding protein</fullName>
    </submittedName>
</protein>
<evidence type="ECO:0000313" key="2">
    <source>
        <dbReference type="Proteomes" id="UP000325134"/>
    </source>
</evidence>
<gene>
    <name evidence="1" type="ORF">SAMN05444279_110122</name>
</gene>
<dbReference type="AlphaFoldDB" id="A0A1M4X4S8"/>
<dbReference type="InterPro" id="IPR010412">
    <property type="entry name" value="DUF1007"/>
</dbReference>
<dbReference type="EMBL" id="FQVK01000010">
    <property type="protein sequence ID" value="SHE88470.1"/>
    <property type="molecule type" value="Genomic_DNA"/>
</dbReference>
<accession>A0A1M4X4S8</accession>
<keyword evidence="2" id="KW-1185">Reference proteome</keyword>
<reference evidence="1 2" key="1">
    <citation type="submission" date="2016-11" db="EMBL/GenBank/DDBJ databases">
        <authorList>
            <person name="Varghese N."/>
            <person name="Submissions S."/>
        </authorList>
    </citation>
    <scope>NUCLEOTIDE SEQUENCE [LARGE SCALE GENOMIC DNA]</scope>
    <source>
        <strain evidence="1 2">DSM 29341</strain>
    </source>
</reference>
<dbReference type="Proteomes" id="UP000325134">
    <property type="component" value="Unassembled WGS sequence"/>
</dbReference>
<dbReference type="Pfam" id="PF06226">
    <property type="entry name" value="DUF1007"/>
    <property type="match status" value="1"/>
</dbReference>